<keyword evidence="2" id="KW-0238">DNA-binding</keyword>
<dbReference type="PANTHER" id="PTHR43280:SF2">
    <property type="entry name" value="HTH-TYPE TRANSCRIPTIONAL REGULATOR EXSA"/>
    <property type="match status" value="1"/>
</dbReference>
<dbReference type="Gene3D" id="3.40.50.2300">
    <property type="match status" value="1"/>
</dbReference>
<evidence type="ECO:0000259" key="6">
    <source>
        <dbReference type="PROSITE" id="PS50110"/>
    </source>
</evidence>
<dbReference type="Proteomes" id="UP001652445">
    <property type="component" value="Unassembled WGS sequence"/>
</dbReference>
<dbReference type="InterPro" id="IPR001789">
    <property type="entry name" value="Sig_transdc_resp-reg_receiver"/>
</dbReference>
<evidence type="ECO:0000313" key="8">
    <source>
        <dbReference type="Proteomes" id="UP001652445"/>
    </source>
</evidence>
<dbReference type="PROSITE" id="PS50110">
    <property type="entry name" value="RESPONSE_REGULATORY"/>
    <property type="match status" value="1"/>
</dbReference>
<keyword evidence="4" id="KW-0597">Phosphoprotein</keyword>
<protein>
    <submittedName>
        <fullName evidence="7">Response regulator</fullName>
    </submittedName>
</protein>
<dbReference type="InterPro" id="IPR009057">
    <property type="entry name" value="Homeodomain-like_sf"/>
</dbReference>
<dbReference type="InterPro" id="IPR018062">
    <property type="entry name" value="HTH_AraC-typ_CS"/>
</dbReference>
<evidence type="ECO:0000259" key="5">
    <source>
        <dbReference type="PROSITE" id="PS01124"/>
    </source>
</evidence>
<dbReference type="RefSeq" id="WP_262682679.1">
    <property type="nucleotide sequence ID" value="NZ_JAOQIO010000007.1"/>
</dbReference>
<dbReference type="Pfam" id="PF12833">
    <property type="entry name" value="HTH_18"/>
    <property type="match status" value="1"/>
</dbReference>
<feature type="domain" description="Response regulatory" evidence="6">
    <location>
        <begin position="2"/>
        <end position="118"/>
    </location>
</feature>
<dbReference type="SUPFAM" id="SSF52172">
    <property type="entry name" value="CheY-like"/>
    <property type="match status" value="1"/>
</dbReference>
<accession>A0ABT2UB25</accession>
<dbReference type="InterPro" id="IPR018060">
    <property type="entry name" value="HTH_AraC"/>
</dbReference>
<dbReference type="SUPFAM" id="SSF46689">
    <property type="entry name" value="Homeodomain-like"/>
    <property type="match status" value="2"/>
</dbReference>
<evidence type="ECO:0000313" key="7">
    <source>
        <dbReference type="EMBL" id="MCU6791112.1"/>
    </source>
</evidence>
<dbReference type="PROSITE" id="PS00041">
    <property type="entry name" value="HTH_ARAC_FAMILY_1"/>
    <property type="match status" value="1"/>
</dbReference>
<evidence type="ECO:0000256" key="2">
    <source>
        <dbReference type="ARBA" id="ARBA00023125"/>
    </source>
</evidence>
<evidence type="ECO:0000256" key="1">
    <source>
        <dbReference type="ARBA" id="ARBA00023015"/>
    </source>
</evidence>
<keyword evidence="8" id="KW-1185">Reference proteome</keyword>
<dbReference type="EMBL" id="JAOQIO010000007">
    <property type="protein sequence ID" value="MCU6791112.1"/>
    <property type="molecule type" value="Genomic_DNA"/>
</dbReference>
<dbReference type="InterPro" id="IPR011006">
    <property type="entry name" value="CheY-like_superfamily"/>
</dbReference>
<keyword evidence="1" id="KW-0805">Transcription regulation</keyword>
<name>A0ABT2UB25_9BACL</name>
<dbReference type="SMART" id="SM00448">
    <property type="entry name" value="REC"/>
    <property type="match status" value="1"/>
</dbReference>
<sequence length="506" mass="58722">MNIFVVEDEHWALAEMVELFKSYEPDHHIYAFENGDDVLTALDTVRPHLVLTDINMPGIDGLELIEKLNQLDPSIMSMIVSVHDEFEYARVGMRFGVIDYLLKPVKRDILYKAVDQAIVHIEKEIKRREEWLNGSITQMLLAEEIPEYDILQSMNGRAYCMVLLVLDKGSVVKSWKDTAISWNELRQQLVGKYTPESEYYCVDLDCRHRIVLIPLPHVRQMSDIQEKLSFLYEQLRTLPSPVHMGFSVKSERSSLYQVCLELQQRLDKQMTFGMSTWLPPELKRQDAELGTVWEKVRVMELHYKKGDMLKGSAVLQLIMEELRLKQVTRRQLQLFIHDLLYSLKYNVLASKVGMVSVHDLQEDVRLLNQLASYTELFNWLNESIVSIYCEQEIKDFNPKGLVPVLLQLIHNHFQGSISLQQFAAEHHVSLGYLSRIFKSQTGHTFSEYITNYRIGKAKELLTSGVERLQEISSLVGYEDPRHFSALFKKKVGETPITYAKRHAGKK</sequence>
<proteinExistence type="predicted"/>
<dbReference type="Gene3D" id="1.10.10.60">
    <property type="entry name" value="Homeodomain-like"/>
    <property type="match status" value="2"/>
</dbReference>
<feature type="domain" description="HTH araC/xylS-type" evidence="5">
    <location>
        <begin position="403"/>
        <end position="501"/>
    </location>
</feature>
<evidence type="ECO:0000256" key="3">
    <source>
        <dbReference type="ARBA" id="ARBA00023163"/>
    </source>
</evidence>
<dbReference type="Pfam" id="PF00072">
    <property type="entry name" value="Response_reg"/>
    <property type="match status" value="1"/>
</dbReference>
<organism evidence="7 8">
    <name type="scientific">Paenibacillus baimaensis</name>
    <dbReference type="NCBI Taxonomy" id="2982185"/>
    <lineage>
        <taxon>Bacteria</taxon>
        <taxon>Bacillati</taxon>
        <taxon>Bacillota</taxon>
        <taxon>Bacilli</taxon>
        <taxon>Bacillales</taxon>
        <taxon>Paenibacillaceae</taxon>
        <taxon>Paenibacillus</taxon>
    </lineage>
</organism>
<dbReference type="PROSITE" id="PS01124">
    <property type="entry name" value="HTH_ARAC_FAMILY_2"/>
    <property type="match status" value="1"/>
</dbReference>
<comment type="caution">
    <text evidence="7">The sequence shown here is derived from an EMBL/GenBank/DDBJ whole genome shotgun (WGS) entry which is preliminary data.</text>
</comment>
<dbReference type="CDD" id="cd17536">
    <property type="entry name" value="REC_YesN-like"/>
    <property type="match status" value="1"/>
</dbReference>
<keyword evidence="3" id="KW-0804">Transcription</keyword>
<gene>
    <name evidence="7" type="ORF">OB236_03110</name>
</gene>
<evidence type="ECO:0000256" key="4">
    <source>
        <dbReference type="PROSITE-ProRule" id="PRU00169"/>
    </source>
</evidence>
<dbReference type="SMART" id="SM00342">
    <property type="entry name" value="HTH_ARAC"/>
    <property type="match status" value="1"/>
</dbReference>
<reference evidence="7 8" key="1">
    <citation type="submission" date="2022-09" db="EMBL/GenBank/DDBJ databases">
        <authorList>
            <person name="Han X.L."/>
            <person name="Wang Q."/>
            <person name="Lu T."/>
        </authorList>
    </citation>
    <scope>NUCLEOTIDE SEQUENCE [LARGE SCALE GENOMIC DNA]</scope>
    <source>
        <strain evidence="7 8">WQ 127069</strain>
    </source>
</reference>
<feature type="modified residue" description="4-aspartylphosphate" evidence="4">
    <location>
        <position position="53"/>
    </location>
</feature>
<dbReference type="PANTHER" id="PTHR43280">
    <property type="entry name" value="ARAC-FAMILY TRANSCRIPTIONAL REGULATOR"/>
    <property type="match status" value="1"/>
</dbReference>